<protein>
    <submittedName>
        <fullName evidence="14">Aggrecan b</fullName>
    </submittedName>
</protein>
<organism evidence="14 15">
    <name type="scientific">Mastacembelus armatus</name>
    <name type="common">zig-zag eel</name>
    <dbReference type="NCBI Taxonomy" id="205130"/>
    <lineage>
        <taxon>Eukaryota</taxon>
        <taxon>Metazoa</taxon>
        <taxon>Chordata</taxon>
        <taxon>Craniata</taxon>
        <taxon>Vertebrata</taxon>
        <taxon>Euteleostomi</taxon>
        <taxon>Actinopterygii</taxon>
        <taxon>Neopterygii</taxon>
        <taxon>Teleostei</taxon>
        <taxon>Neoteleostei</taxon>
        <taxon>Acanthomorphata</taxon>
        <taxon>Anabantaria</taxon>
        <taxon>Synbranchiformes</taxon>
        <taxon>Mastacembelidae</taxon>
        <taxon>Mastacembelus</taxon>
    </lineage>
</organism>
<dbReference type="Gene3D" id="3.10.100.10">
    <property type="entry name" value="Mannose-Binding Protein A, subunit A"/>
    <property type="match status" value="2"/>
</dbReference>
<dbReference type="SMART" id="SM00409">
    <property type="entry name" value="IG"/>
    <property type="match status" value="1"/>
</dbReference>
<evidence type="ECO:0000256" key="4">
    <source>
        <dbReference type="ARBA" id="ARBA00022530"/>
    </source>
</evidence>
<dbReference type="InterPro" id="IPR013106">
    <property type="entry name" value="Ig_V-set"/>
</dbReference>
<comment type="similarity">
    <text evidence="2">Belongs to the aggrecan/versican proteoglycan family.</text>
</comment>
<dbReference type="AlphaFoldDB" id="A0A7N8Y4T0"/>
<keyword evidence="4" id="KW-0272">Extracellular matrix</keyword>
<evidence type="ECO:0000256" key="9">
    <source>
        <dbReference type="ARBA" id="ARBA00023180"/>
    </source>
</evidence>
<dbReference type="GO" id="GO:0005540">
    <property type="term" value="F:hyaluronic acid binding"/>
    <property type="evidence" value="ECO:0007669"/>
    <property type="project" value="InterPro"/>
</dbReference>
<dbReference type="PROSITE" id="PS01241">
    <property type="entry name" value="LINK_1"/>
    <property type="match status" value="2"/>
</dbReference>
<dbReference type="GO" id="GO:0002052">
    <property type="term" value="P:positive regulation of neuroblast proliferation"/>
    <property type="evidence" value="ECO:0007669"/>
    <property type="project" value="TreeGrafter"/>
</dbReference>
<feature type="disulfide bond" evidence="11">
    <location>
        <begin position="314"/>
        <end position="335"/>
    </location>
</feature>
<dbReference type="GO" id="GO:0007155">
    <property type="term" value="P:cell adhesion"/>
    <property type="evidence" value="ECO:0007669"/>
    <property type="project" value="InterPro"/>
</dbReference>
<dbReference type="PANTHER" id="PTHR22804">
    <property type="entry name" value="AGGRECAN/VERSICAN PROTEOGLYCAN"/>
    <property type="match status" value="1"/>
</dbReference>
<dbReference type="GO" id="GO:0007417">
    <property type="term" value="P:central nervous system development"/>
    <property type="evidence" value="ECO:0007669"/>
    <property type="project" value="TreeGrafter"/>
</dbReference>
<dbReference type="SMART" id="SM00445">
    <property type="entry name" value="LINK"/>
    <property type="match status" value="2"/>
</dbReference>
<evidence type="ECO:0000256" key="6">
    <source>
        <dbReference type="ARBA" id="ARBA00022737"/>
    </source>
</evidence>
<dbReference type="PROSITE" id="PS50963">
    <property type="entry name" value="LINK_2"/>
    <property type="match status" value="2"/>
</dbReference>
<dbReference type="Gene3D" id="2.60.40.10">
    <property type="entry name" value="Immunoglobulins"/>
    <property type="match status" value="1"/>
</dbReference>
<feature type="domain" description="Ig-like" evidence="12">
    <location>
        <begin position="49"/>
        <end position="164"/>
    </location>
</feature>
<reference evidence="14" key="1">
    <citation type="submission" date="2025-08" db="UniProtKB">
        <authorList>
            <consortium name="Ensembl"/>
        </authorList>
    </citation>
    <scope>IDENTIFICATION</scope>
</reference>
<evidence type="ECO:0000259" key="13">
    <source>
        <dbReference type="PROSITE" id="PS50963"/>
    </source>
</evidence>
<keyword evidence="6" id="KW-0677">Repeat</keyword>
<dbReference type="GO" id="GO:0072534">
    <property type="term" value="C:perineuronal net"/>
    <property type="evidence" value="ECO:0007669"/>
    <property type="project" value="TreeGrafter"/>
</dbReference>
<accession>A0A7N8Y4T0</accession>
<proteinExistence type="inferred from homology"/>
<dbReference type="Ensembl" id="ENSMAMT00000057500.1">
    <property type="protein sequence ID" value="ENSMAMP00000055160.1"/>
    <property type="gene ID" value="ENSMAMG00000023064.2"/>
</dbReference>
<dbReference type="SUPFAM" id="SSF56436">
    <property type="entry name" value="C-type lectin-like"/>
    <property type="match status" value="2"/>
</dbReference>
<keyword evidence="3" id="KW-0964">Secreted</keyword>
<evidence type="ECO:0000256" key="7">
    <source>
        <dbReference type="ARBA" id="ARBA00022974"/>
    </source>
</evidence>
<dbReference type="InterPro" id="IPR013783">
    <property type="entry name" value="Ig-like_fold"/>
</dbReference>
<keyword evidence="7" id="KW-0654">Proteoglycan</keyword>
<dbReference type="CDD" id="cd03517">
    <property type="entry name" value="Link_domain_CSPGs_modules_1_3"/>
    <property type="match status" value="1"/>
</dbReference>
<dbReference type="PROSITE" id="PS50835">
    <property type="entry name" value="IG_LIKE"/>
    <property type="match status" value="1"/>
</dbReference>
<dbReference type="FunFam" id="3.10.100.10:FF:000002">
    <property type="entry name" value="Hyaluronan proteoglycan link protein 1"/>
    <property type="match status" value="1"/>
</dbReference>
<dbReference type="Pfam" id="PF00193">
    <property type="entry name" value="Xlink"/>
    <property type="match status" value="2"/>
</dbReference>
<dbReference type="InterPro" id="IPR000538">
    <property type="entry name" value="Link_dom"/>
</dbReference>
<dbReference type="InterPro" id="IPR016186">
    <property type="entry name" value="C-type_lectin-like/link_sf"/>
</dbReference>
<dbReference type="PROSITE" id="PS00290">
    <property type="entry name" value="IG_MHC"/>
    <property type="match status" value="1"/>
</dbReference>
<dbReference type="CDD" id="cd03520">
    <property type="entry name" value="Link_domain_CSPGs_modules_2_4"/>
    <property type="match status" value="1"/>
</dbReference>
<dbReference type="SUPFAM" id="SSF48726">
    <property type="entry name" value="Immunoglobulin"/>
    <property type="match status" value="1"/>
</dbReference>
<name>A0A7N8Y4T0_9TELE</name>
<dbReference type="InterPro" id="IPR003006">
    <property type="entry name" value="Ig/MHC_CS"/>
</dbReference>
<keyword evidence="8 11" id="KW-1015">Disulfide bond</keyword>
<dbReference type="GO" id="GO:0005615">
    <property type="term" value="C:extracellular space"/>
    <property type="evidence" value="ECO:0007669"/>
    <property type="project" value="TreeGrafter"/>
</dbReference>
<dbReference type="InterPro" id="IPR007110">
    <property type="entry name" value="Ig-like_dom"/>
</dbReference>
<sequence length="378" mass="42464">PCSQQRYYLKNMKVNTCCISTFSSSSVYNNGAFLVFLVYFEGTLHVSIPVEAPLHPLLGDKVVVPCYFQDNTVNEPGSPTISPVSHRIKWTHVTKEKVTPILVASEGKVYVEVEYLDRVMMVNYPVVPTDASVEITELRSKDSGIYRCEVMHGIEDDHDSVDIQVQGIVFHYRAISTRYTLTFEKAKACAKLGARLATTGELYLAWKAGMDVCNAGWLSDRSVRYPVNIARPQCGGGLLGVRTVYLFPNQTGYPYPDSRYDAICFRGVVFHYRPITGRYTLNFLEAQQACQSIGAVIASPQQLQAAFEKGLHQCDAGWLRDQTVRYPIVSPRNNCAGNLPQIPGVRSYGLRPVTEQYDVFCYVERLQGEEHETCNNRL</sequence>
<keyword evidence="15" id="KW-1185">Reference proteome</keyword>
<dbReference type="GO" id="GO:0045202">
    <property type="term" value="C:synapse"/>
    <property type="evidence" value="ECO:0007669"/>
    <property type="project" value="TreeGrafter"/>
</dbReference>
<comment type="caution">
    <text evidence="11">Lacks conserved residue(s) required for the propagation of feature annotation.</text>
</comment>
<dbReference type="InterPro" id="IPR050691">
    <property type="entry name" value="Hyaluronan_bind_Proteoglycan"/>
</dbReference>
<dbReference type="GO" id="GO:0010001">
    <property type="term" value="P:glial cell differentiation"/>
    <property type="evidence" value="ECO:0007669"/>
    <property type="project" value="TreeGrafter"/>
</dbReference>
<evidence type="ECO:0000256" key="2">
    <source>
        <dbReference type="ARBA" id="ARBA00006838"/>
    </source>
</evidence>
<dbReference type="SMART" id="SM00406">
    <property type="entry name" value="IGv"/>
    <property type="match status" value="1"/>
</dbReference>
<comment type="subcellular location">
    <subcellularLocation>
        <location evidence="1">Secreted</location>
        <location evidence="1">Extracellular space</location>
        <location evidence="1">Extracellular matrix</location>
    </subcellularLocation>
</comment>
<feature type="domain" description="Link" evidence="13">
    <location>
        <begin position="168"/>
        <end position="266"/>
    </location>
</feature>
<feature type="domain" description="Link" evidence="13">
    <location>
        <begin position="268"/>
        <end position="363"/>
    </location>
</feature>
<evidence type="ECO:0000256" key="10">
    <source>
        <dbReference type="ARBA" id="ARBA00023319"/>
    </source>
</evidence>
<feature type="disulfide bond" evidence="11">
    <location>
        <begin position="213"/>
        <end position="234"/>
    </location>
</feature>
<dbReference type="InterPro" id="IPR003599">
    <property type="entry name" value="Ig_sub"/>
</dbReference>
<keyword evidence="9" id="KW-0325">Glycoprotein</keyword>
<dbReference type="PANTHER" id="PTHR22804:SF54">
    <property type="match status" value="1"/>
</dbReference>
<dbReference type="GO" id="GO:0001501">
    <property type="term" value="P:skeletal system development"/>
    <property type="evidence" value="ECO:0007669"/>
    <property type="project" value="TreeGrafter"/>
</dbReference>
<dbReference type="Proteomes" id="UP000261640">
    <property type="component" value="Unplaced"/>
</dbReference>
<dbReference type="FunFam" id="3.10.100.10:FF:000011">
    <property type="entry name" value="Aggrecan core protein"/>
    <property type="match status" value="1"/>
</dbReference>
<evidence type="ECO:0000256" key="3">
    <source>
        <dbReference type="ARBA" id="ARBA00022525"/>
    </source>
</evidence>
<evidence type="ECO:0000313" key="15">
    <source>
        <dbReference type="Proteomes" id="UP000261640"/>
    </source>
</evidence>
<dbReference type="GeneTree" id="ENSGT00940000155971"/>
<evidence type="ECO:0000313" key="14">
    <source>
        <dbReference type="Ensembl" id="ENSMAMP00000055160.1"/>
    </source>
</evidence>
<keyword evidence="10" id="KW-0393">Immunoglobulin domain</keyword>
<reference evidence="14" key="2">
    <citation type="submission" date="2025-09" db="UniProtKB">
        <authorList>
            <consortium name="Ensembl"/>
        </authorList>
    </citation>
    <scope>IDENTIFICATION</scope>
</reference>
<evidence type="ECO:0000259" key="12">
    <source>
        <dbReference type="PROSITE" id="PS50835"/>
    </source>
</evidence>
<dbReference type="InterPro" id="IPR016187">
    <property type="entry name" value="CTDL_fold"/>
</dbReference>
<keyword evidence="5" id="KW-0732">Signal</keyword>
<dbReference type="InterPro" id="IPR036179">
    <property type="entry name" value="Ig-like_dom_sf"/>
</dbReference>
<evidence type="ECO:0000256" key="5">
    <source>
        <dbReference type="ARBA" id="ARBA00022729"/>
    </source>
</evidence>
<dbReference type="PRINTS" id="PR01265">
    <property type="entry name" value="LINKMODULE"/>
</dbReference>
<evidence type="ECO:0000256" key="1">
    <source>
        <dbReference type="ARBA" id="ARBA00004498"/>
    </source>
</evidence>
<evidence type="ECO:0000256" key="11">
    <source>
        <dbReference type="PROSITE-ProRule" id="PRU00323"/>
    </source>
</evidence>
<evidence type="ECO:0000256" key="8">
    <source>
        <dbReference type="ARBA" id="ARBA00023157"/>
    </source>
</evidence>